<evidence type="ECO:0000313" key="13">
    <source>
        <dbReference type="EMBL" id="PPD58477.1"/>
    </source>
</evidence>
<dbReference type="OrthoDB" id="9801456at2"/>
<evidence type="ECO:0000256" key="9">
    <source>
        <dbReference type="ARBA" id="ARBA00022737"/>
    </source>
</evidence>
<evidence type="ECO:0000256" key="10">
    <source>
        <dbReference type="ARBA" id="ARBA00023192"/>
    </source>
</evidence>
<dbReference type="InterPro" id="IPR042122">
    <property type="entry name" value="Ser_AcTrfase_N_sf"/>
</dbReference>
<dbReference type="AlphaFoldDB" id="A0A2P5P852"/>
<comment type="caution">
    <text evidence="13">The sequence shown here is derived from an EMBL/GenBank/DDBJ whole genome shotgun (WGS) entry which is preliminary data.</text>
</comment>
<dbReference type="InterPro" id="IPR018357">
    <property type="entry name" value="Hexapep_transf_CS"/>
</dbReference>
<name>A0A2P5P852_9CHLR</name>
<dbReference type="GO" id="GO:0009001">
    <property type="term" value="F:serine O-acetyltransferase activity"/>
    <property type="evidence" value="ECO:0007669"/>
    <property type="project" value="UniProtKB-EC"/>
</dbReference>
<dbReference type="EC" id="2.3.1.30" evidence="4"/>
<keyword evidence="9" id="KW-0677">Repeat</keyword>
<comment type="subcellular location">
    <subcellularLocation>
        <location evidence="1">Cytoplasm</location>
    </subcellularLocation>
</comment>
<dbReference type="NCBIfam" id="NF041874">
    <property type="entry name" value="EPS_EpsC"/>
    <property type="match status" value="1"/>
</dbReference>
<evidence type="ECO:0000256" key="12">
    <source>
        <dbReference type="ARBA" id="ARBA00049486"/>
    </source>
</evidence>
<proteinExistence type="inferred from homology"/>
<evidence type="ECO:0000256" key="4">
    <source>
        <dbReference type="ARBA" id="ARBA00013266"/>
    </source>
</evidence>
<dbReference type="SUPFAM" id="SSF51161">
    <property type="entry name" value="Trimeric LpxA-like enzymes"/>
    <property type="match status" value="1"/>
</dbReference>
<dbReference type="InterPro" id="IPR053376">
    <property type="entry name" value="Serine_acetyltransferase"/>
</dbReference>
<dbReference type="FunFam" id="1.10.3130.10:FF:000003">
    <property type="entry name" value="Serine acetyltransferase"/>
    <property type="match status" value="1"/>
</dbReference>
<gene>
    <name evidence="13" type="primary">cysE</name>
    <name evidence="13" type="ORF">JP09_000895</name>
</gene>
<keyword evidence="11" id="KW-0012">Acyltransferase</keyword>
<evidence type="ECO:0000313" key="14">
    <source>
        <dbReference type="Proteomes" id="UP000235653"/>
    </source>
</evidence>
<reference evidence="13 14" key="1">
    <citation type="journal article" date="2017" name="ISME J.">
        <title>Grape pomace compost harbors organohalide-respiring Dehalogenimonas species with novel reductive dehalogenase genes.</title>
        <authorList>
            <person name="Yang Y."/>
            <person name="Higgins S.A."/>
            <person name="Yan J."/>
            <person name="Simsir B."/>
            <person name="Chourey K."/>
            <person name="Iyer R."/>
            <person name="Hettich R.L."/>
            <person name="Baldwin B."/>
            <person name="Ogles D.M."/>
            <person name="Loffler F.E."/>
        </authorList>
    </citation>
    <scope>NUCLEOTIDE SEQUENCE [LARGE SCALE GENOMIC DNA]</scope>
    <source>
        <strain evidence="13 14">GP</strain>
    </source>
</reference>
<sequence length="239" mass="26284">MFNTVREDINNVFTKDPAARGVFEVIFCYPGLHALWGYRIFHWFWKIRWHFLARWLSHVTRFLTGIEIHPGATIGRRFFIDHGMGVVIGETSIIGDDVLLYKGVVLGGTSLSKGKRHPTLGNNVVIGTNACVLGNITLGDGTRVGAGSVVVKSVPPGSTVVGIPGRVVEEHKPQVVTDLEHGKLPDPVAEAVRYMLAEHAKLDKRLAALEKLGSIVTPTDELEDKLKELAKEFDSNEPT</sequence>
<dbReference type="Pfam" id="PF00132">
    <property type="entry name" value="Hexapep"/>
    <property type="match status" value="1"/>
</dbReference>
<evidence type="ECO:0000256" key="6">
    <source>
        <dbReference type="ARBA" id="ARBA00022490"/>
    </source>
</evidence>
<comment type="similarity">
    <text evidence="3">Belongs to the transferase hexapeptide repeat family.</text>
</comment>
<dbReference type="PANTHER" id="PTHR42811">
    <property type="entry name" value="SERINE ACETYLTRANSFERASE"/>
    <property type="match status" value="1"/>
</dbReference>
<keyword evidence="14" id="KW-1185">Reference proteome</keyword>
<evidence type="ECO:0000256" key="11">
    <source>
        <dbReference type="ARBA" id="ARBA00023315"/>
    </source>
</evidence>
<dbReference type="NCBIfam" id="TIGR01172">
    <property type="entry name" value="cysE"/>
    <property type="match status" value="1"/>
</dbReference>
<dbReference type="Gene3D" id="2.160.10.10">
    <property type="entry name" value="Hexapeptide repeat proteins"/>
    <property type="match status" value="1"/>
</dbReference>
<dbReference type="InterPro" id="IPR001451">
    <property type="entry name" value="Hexapep"/>
</dbReference>
<keyword evidence="6" id="KW-0963">Cytoplasm</keyword>
<evidence type="ECO:0000256" key="3">
    <source>
        <dbReference type="ARBA" id="ARBA00007274"/>
    </source>
</evidence>
<dbReference type="EMBL" id="JQAN02000006">
    <property type="protein sequence ID" value="PPD58477.1"/>
    <property type="molecule type" value="Genomic_DNA"/>
</dbReference>
<evidence type="ECO:0000256" key="7">
    <source>
        <dbReference type="ARBA" id="ARBA00022605"/>
    </source>
</evidence>
<protein>
    <recommendedName>
        <fullName evidence="5">Serine acetyltransferase</fullName>
        <ecNumber evidence="4">2.3.1.30</ecNumber>
    </recommendedName>
</protein>
<dbReference type="InterPro" id="IPR045304">
    <property type="entry name" value="LbH_SAT"/>
</dbReference>
<dbReference type="PROSITE" id="PS00101">
    <property type="entry name" value="HEXAPEP_TRANSFERASES"/>
    <property type="match status" value="1"/>
</dbReference>
<keyword evidence="7" id="KW-0028">Amino-acid biosynthesis</keyword>
<comment type="catalytic activity">
    <reaction evidence="12">
        <text>L-serine + acetyl-CoA = O-acetyl-L-serine + CoA</text>
        <dbReference type="Rhea" id="RHEA:24560"/>
        <dbReference type="ChEBI" id="CHEBI:33384"/>
        <dbReference type="ChEBI" id="CHEBI:57287"/>
        <dbReference type="ChEBI" id="CHEBI:57288"/>
        <dbReference type="ChEBI" id="CHEBI:58340"/>
        <dbReference type="EC" id="2.3.1.30"/>
    </reaction>
</comment>
<dbReference type="GO" id="GO:0006535">
    <property type="term" value="P:cysteine biosynthetic process from serine"/>
    <property type="evidence" value="ECO:0007669"/>
    <property type="project" value="InterPro"/>
</dbReference>
<dbReference type="Proteomes" id="UP000235653">
    <property type="component" value="Unassembled WGS sequence"/>
</dbReference>
<dbReference type="RefSeq" id="WP_102329961.1">
    <property type="nucleotide sequence ID" value="NZ_CP058566.2"/>
</dbReference>
<dbReference type="InterPro" id="IPR011004">
    <property type="entry name" value="Trimer_LpxA-like_sf"/>
</dbReference>
<keyword evidence="10" id="KW-0198">Cysteine biosynthesis</keyword>
<comment type="pathway">
    <text evidence="2">Amino-acid biosynthesis; L-cysteine biosynthesis; L-cysteine from L-serine: step 1/2.</text>
</comment>
<evidence type="ECO:0000256" key="8">
    <source>
        <dbReference type="ARBA" id="ARBA00022679"/>
    </source>
</evidence>
<dbReference type="FunFam" id="2.160.10.10:FF:000007">
    <property type="entry name" value="Serine acetyltransferase"/>
    <property type="match status" value="1"/>
</dbReference>
<evidence type="ECO:0000256" key="5">
    <source>
        <dbReference type="ARBA" id="ARBA00018522"/>
    </source>
</evidence>
<dbReference type="CDD" id="cd03354">
    <property type="entry name" value="LbH_SAT"/>
    <property type="match status" value="1"/>
</dbReference>
<dbReference type="Gene3D" id="1.10.3130.10">
    <property type="entry name" value="serine acetyltransferase, domain 1"/>
    <property type="match status" value="1"/>
</dbReference>
<evidence type="ECO:0000256" key="1">
    <source>
        <dbReference type="ARBA" id="ARBA00004496"/>
    </source>
</evidence>
<evidence type="ECO:0000256" key="2">
    <source>
        <dbReference type="ARBA" id="ARBA00004876"/>
    </source>
</evidence>
<dbReference type="GO" id="GO:0005737">
    <property type="term" value="C:cytoplasm"/>
    <property type="evidence" value="ECO:0007669"/>
    <property type="project" value="UniProtKB-SubCell"/>
</dbReference>
<dbReference type="InterPro" id="IPR005881">
    <property type="entry name" value="Ser_O-AcTrfase"/>
</dbReference>
<accession>A0A2P5P852</accession>
<keyword evidence="8" id="KW-0808">Transferase</keyword>
<organism evidence="13 14">
    <name type="scientific">Dehalogenimonas etheniformans</name>
    <dbReference type="NCBI Taxonomy" id="1536648"/>
    <lineage>
        <taxon>Bacteria</taxon>
        <taxon>Bacillati</taxon>
        <taxon>Chloroflexota</taxon>
        <taxon>Dehalococcoidia</taxon>
        <taxon>Dehalococcoidales</taxon>
        <taxon>Dehalococcoidaceae</taxon>
        <taxon>Dehalogenimonas</taxon>
    </lineage>
</organism>